<evidence type="ECO:0000313" key="1">
    <source>
        <dbReference type="EMBL" id="TQK76624.1"/>
    </source>
</evidence>
<dbReference type="EMBL" id="VFNV01000001">
    <property type="protein sequence ID" value="TQK76624.1"/>
    <property type="molecule type" value="Genomic_DNA"/>
</dbReference>
<keyword evidence="2" id="KW-1185">Reference proteome</keyword>
<reference evidence="1 2" key="1">
    <citation type="submission" date="2019-06" db="EMBL/GenBank/DDBJ databases">
        <title>Sequencing the genomes of 1000 actinobacteria strains.</title>
        <authorList>
            <person name="Klenk H.-P."/>
        </authorList>
    </citation>
    <scope>NUCLEOTIDE SEQUENCE [LARGE SCALE GENOMIC DNA]</scope>
    <source>
        <strain evidence="1 2">DSM 10596</strain>
    </source>
</reference>
<accession>A0A542SPT2</accession>
<organism evidence="1 2">
    <name type="scientific">Rarobacter incanus</name>
    <dbReference type="NCBI Taxonomy" id="153494"/>
    <lineage>
        <taxon>Bacteria</taxon>
        <taxon>Bacillati</taxon>
        <taxon>Actinomycetota</taxon>
        <taxon>Actinomycetes</taxon>
        <taxon>Micrococcales</taxon>
        <taxon>Rarobacteraceae</taxon>
        <taxon>Rarobacter</taxon>
    </lineage>
</organism>
<protein>
    <submittedName>
        <fullName evidence="1">Uncharacterized protein</fullName>
    </submittedName>
</protein>
<proteinExistence type="predicted"/>
<dbReference type="Proteomes" id="UP000316181">
    <property type="component" value="Unassembled WGS sequence"/>
</dbReference>
<comment type="caution">
    <text evidence="1">The sequence shown here is derived from an EMBL/GenBank/DDBJ whole genome shotgun (WGS) entry which is preliminary data.</text>
</comment>
<gene>
    <name evidence="1" type="ORF">FB389_1309</name>
</gene>
<sequence length="200" mass="20335">MTLLRARGAAAFALPVRIARSVLLRARGAAALANPLSAAQWPLRNACHHRGMNARTKKLAAAGVLALTLPLAPTAQAAVVSRADSLGIASAGVTGGALIESDPAADADAKSDTIRRAAIDDAAAAIARADLALAMMGDVDTAAWHAETVAQEASLGLLAAQAHVTFALGEVNAASQSRLTEISAQLTDMTQRLESVSQTA</sequence>
<name>A0A542SPT2_9MICO</name>
<evidence type="ECO:0000313" key="2">
    <source>
        <dbReference type="Proteomes" id="UP000316181"/>
    </source>
</evidence>
<dbReference type="AlphaFoldDB" id="A0A542SPT2"/>